<organism evidence="2 3">
    <name type="scientific">Iris pallida</name>
    <name type="common">Sweet iris</name>
    <dbReference type="NCBI Taxonomy" id="29817"/>
    <lineage>
        <taxon>Eukaryota</taxon>
        <taxon>Viridiplantae</taxon>
        <taxon>Streptophyta</taxon>
        <taxon>Embryophyta</taxon>
        <taxon>Tracheophyta</taxon>
        <taxon>Spermatophyta</taxon>
        <taxon>Magnoliopsida</taxon>
        <taxon>Liliopsida</taxon>
        <taxon>Asparagales</taxon>
        <taxon>Iridaceae</taxon>
        <taxon>Iridoideae</taxon>
        <taxon>Irideae</taxon>
        <taxon>Iris</taxon>
    </lineage>
</organism>
<dbReference type="PROSITE" id="PS50108">
    <property type="entry name" value="CRIB"/>
    <property type="match status" value="1"/>
</dbReference>
<evidence type="ECO:0000313" key="3">
    <source>
        <dbReference type="Proteomes" id="UP001140949"/>
    </source>
</evidence>
<dbReference type="PANTHER" id="PTHR46931">
    <property type="entry name" value="CRIB DOMAIN-CONTAINING PROTEIN RIC2"/>
    <property type="match status" value="1"/>
</dbReference>
<sequence length="66" mass="6983">MEIGLPTDVQHVGHIGWDGSNSITTTNMKSWNRAPELLSFPSLSLRQFELAMAKEGAAAAAAAATL</sequence>
<dbReference type="CDD" id="cd00132">
    <property type="entry name" value="CRIB"/>
    <property type="match status" value="1"/>
</dbReference>
<dbReference type="EMBL" id="JANAVB010008798">
    <property type="protein sequence ID" value="KAJ6841282.1"/>
    <property type="molecule type" value="Genomic_DNA"/>
</dbReference>
<dbReference type="AlphaFoldDB" id="A0AAX6HKL4"/>
<dbReference type="InterPro" id="IPR000095">
    <property type="entry name" value="CRIB_dom"/>
</dbReference>
<dbReference type="SMART" id="SM00285">
    <property type="entry name" value="PBD"/>
    <property type="match status" value="1"/>
</dbReference>
<evidence type="ECO:0000259" key="1">
    <source>
        <dbReference type="PROSITE" id="PS50108"/>
    </source>
</evidence>
<reference evidence="2" key="1">
    <citation type="journal article" date="2023" name="GigaByte">
        <title>Genome assembly of the bearded iris, Iris pallida Lam.</title>
        <authorList>
            <person name="Bruccoleri R.E."/>
            <person name="Oakeley E.J."/>
            <person name="Faust A.M.E."/>
            <person name="Altorfer M."/>
            <person name="Dessus-Babus S."/>
            <person name="Burckhardt D."/>
            <person name="Oertli M."/>
            <person name="Naumann U."/>
            <person name="Petersen F."/>
            <person name="Wong J."/>
        </authorList>
    </citation>
    <scope>NUCLEOTIDE SEQUENCE</scope>
    <source>
        <strain evidence="2">GSM-AAB239-AS_SAM_17_03QT</strain>
    </source>
</reference>
<name>A0AAX6HKL4_IRIPA</name>
<dbReference type="Proteomes" id="UP001140949">
    <property type="component" value="Unassembled WGS sequence"/>
</dbReference>
<keyword evidence="3" id="KW-1185">Reference proteome</keyword>
<proteinExistence type="predicted"/>
<feature type="domain" description="CRIB" evidence="1">
    <location>
        <begin position="3"/>
        <end position="16"/>
    </location>
</feature>
<dbReference type="Gene3D" id="3.90.810.10">
    <property type="entry name" value="CRIB domain"/>
    <property type="match status" value="1"/>
</dbReference>
<dbReference type="InterPro" id="IPR044509">
    <property type="entry name" value="RIC2/4"/>
</dbReference>
<dbReference type="PANTHER" id="PTHR46931:SF14">
    <property type="entry name" value="CRIB DOMAIN-CONTAINING PROTEIN RIC2"/>
    <property type="match status" value="1"/>
</dbReference>
<reference evidence="2" key="2">
    <citation type="submission" date="2023-04" db="EMBL/GenBank/DDBJ databases">
        <authorList>
            <person name="Bruccoleri R.E."/>
            <person name="Oakeley E.J."/>
            <person name="Faust A.-M."/>
            <person name="Dessus-Babus S."/>
            <person name="Altorfer M."/>
            <person name="Burckhardt D."/>
            <person name="Oertli M."/>
            <person name="Naumann U."/>
            <person name="Petersen F."/>
            <person name="Wong J."/>
        </authorList>
    </citation>
    <scope>NUCLEOTIDE SEQUENCE</scope>
    <source>
        <strain evidence="2">GSM-AAB239-AS_SAM_17_03QT</strain>
        <tissue evidence="2">Leaf</tissue>
    </source>
</reference>
<evidence type="ECO:0000313" key="2">
    <source>
        <dbReference type="EMBL" id="KAJ6841282.1"/>
    </source>
</evidence>
<protein>
    <submittedName>
        <fullName evidence="2">CRIB domain-containing protein RIC4-like</fullName>
    </submittedName>
</protein>
<accession>A0AAX6HKL4</accession>
<dbReference type="Pfam" id="PF00786">
    <property type="entry name" value="PBD"/>
    <property type="match status" value="1"/>
</dbReference>
<dbReference type="InterPro" id="IPR036936">
    <property type="entry name" value="CRIB_dom_sf"/>
</dbReference>
<comment type="caution">
    <text evidence="2">The sequence shown here is derived from an EMBL/GenBank/DDBJ whole genome shotgun (WGS) entry which is preliminary data.</text>
</comment>
<gene>
    <name evidence="2" type="ORF">M6B38_307805</name>
</gene>